<dbReference type="Pfam" id="PF00614">
    <property type="entry name" value="PLDc"/>
    <property type="match status" value="1"/>
</dbReference>
<dbReference type="PANTHER" id="PTHR12586">
    <property type="entry name" value="CDP-DIACYLGLYCEROL--SERINE O-PHOSPHATIDYLTRANSFERASE"/>
    <property type="match status" value="1"/>
</dbReference>
<dbReference type="PANTHER" id="PTHR12586:SF1">
    <property type="entry name" value="CDP-DIACYLGLYCEROL--GLYCEROL-3-PHOSPHATE 3-PHOSPHATIDYLTRANSFERASE, MITOCHONDRIAL"/>
    <property type="match status" value="1"/>
</dbReference>
<dbReference type="InterPro" id="IPR016270">
    <property type="entry name" value="PGS1"/>
</dbReference>
<keyword evidence="6" id="KW-0594">Phospholipid biosynthesis</keyword>
<proteinExistence type="inferred from homology"/>
<evidence type="ECO:0000256" key="6">
    <source>
        <dbReference type="ARBA" id="ARBA00023209"/>
    </source>
</evidence>
<keyword evidence="4" id="KW-0677">Repeat</keyword>
<evidence type="ECO:0000313" key="10">
    <source>
        <dbReference type="Proteomes" id="UP000027219"/>
    </source>
</evidence>
<dbReference type="Gene3D" id="3.30.870.10">
    <property type="entry name" value="Endonuclease Chain A"/>
    <property type="match status" value="2"/>
</dbReference>
<keyword evidence="10" id="KW-1185">Reference proteome</keyword>
<name>A0A066UQC9_9VIBR</name>
<keyword evidence="5" id="KW-0443">Lipid metabolism</keyword>
<dbReference type="Proteomes" id="UP000027219">
    <property type="component" value="Unassembled WGS sequence"/>
</dbReference>
<evidence type="ECO:0000256" key="4">
    <source>
        <dbReference type="ARBA" id="ARBA00022737"/>
    </source>
</evidence>
<protein>
    <submittedName>
        <fullName evidence="9">Phosphatidylserine synthase</fullName>
        <ecNumber evidence="9">2.7.8.8</ecNumber>
    </submittedName>
</protein>
<dbReference type="GO" id="GO:0032049">
    <property type="term" value="P:cardiolipin biosynthetic process"/>
    <property type="evidence" value="ECO:0007669"/>
    <property type="project" value="InterPro"/>
</dbReference>
<keyword evidence="3 9" id="KW-0808">Transferase</keyword>
<dbReference type="GO" id="GO:0005829">
    <property type="term" value="C:cytosol"/>
    <property type="evidence" value="ECO:0007669"/>
    <property type="project" value="TreeGrafter"/>
</dbReference>
<feature type="domain" description="PLD phosphodiesterase" evidence="8">
    <location>
        <begin position="126"/>
        <end position="152"/>
    </location>
</feature>
<evidence type="ECO:0000256" key="5">
    <source>
        <dbReference type="ARBA" id="ARBA00023098"/>
    </source>
</evidence>
<dbReference type="EC" id="2.7.8.8" evidence="9"/>
<dbReference type="OrthoDB" id="8543662at2"/>
<dbReference type="GO" id="GO:0003882">
    <property type="term" value="F:CDP-diacylglycerol-serine O-phosphatidyltransferase activity"/>
    <property type="evidence" value="ECO:0007669"/>
    <property type="project" value="UniProtKB-EC"/>
</dbReference>
<dbReference type="RefSeq" id="WP_032550050.1">
    <property type="nucleotide sequence ID" value="NZ_JFFR01000005.1"/>
</dbReference>
<evidence type="ECO:0000313" key="9">
    <source>
        <dbReference type="EMBL" id="KDN29636.1"/>
    </source>
</evidence>
<dbReference type="CDD" id="cd09136">
    <property type="entry name" value="PLDc_PSS_G_neg_2"/>
    <property type="match status" value="1"/>
</dbReference>
<dbReference type="EMBL" id="JFFR01000005">
    <property type="protein sequence ID" value="KDN29636.1"/>
    <property type="molecule type" value="Genomic_DNA"/>
</dbReference>
<keyword evidence="7" id="KW-1208">Phospholipid metabolism</keyword>
<dbReference type="InterPro" id="IPR025202">
    <property type="entry name" value="PLD-like_dom"/>
</dbReference>
<dbReference type="AlphaFoldDB" id="A0A066UQC9"/>
<comment type="caution">
    <text evidence="9">The sequence shown here is derived from an EMBL/GenBank/DDBJ whole genome shotgun (WGS) entry which is preliminary data.</text>
</comment>
<evidence type="ECO:0000256" key="7">
    <source>
        <dbReference type="ARBA" id="ARBA00023264"/>
    </source>
</evidence>
<dbReference type="STRING" id="212667.VFDL14_12410"/>
<dbReference type="SMART" id="SM00155">
    <property type="entry name" value="PLDc"/>
    <property type="match status" value="2"/>
</dbReference>
<evidence type="ECO:0000259" key="8">
    <source>
        <dbReference type="PROSITE" id="PS50035"/>
    </source>
</evidence>
<evidence type="ECO:0000256" key="2">
    <source>
        <dbReference type="ARBA" id="ARBA00022516"/>
    </source>
</evidence>
<keyword evidence="2" id="KW-0444">Lipid biosynthesis</keyword>
<comment type="similarity">
    <text evidence="1">Belongs to the CDP-alcohol phosphatidyltransferase class-II family.</text>
</comment>
<dbReference type="PROSITE" id="PS50035">
    <property type="entry name" value="PLD"/>
    <property type="match status" value="1"/>
</dbReference>
<dbReference type="CDD" id="cd09134">
    <property type="entry name" value="PLDc_PSS_G_neg_1"/>
    <property type="match status" value="1"/>
</dbReference>
<organism evidence="9 10">
    <name type="scientific">Vibrio fortis</name>
    <dbReference type="NCBI Taxonomy" id="212667"/>
    <lineage>
        <taxon>Bacteria</taxon>
        <taxon>Pseudomonadati</taxon>
        <taxon>Pseudomonadota</taxon>
        <taxon>Gammaproteobacteria</taxon>
        <taxon>Vibrionales</taxon>
        <taxon>Vibrionaceae</taxon>
        <taxon>Vibrio</taxon>
    </lineage>
</organism>
<reference evidence="9 10" key="1">
    <citation type="submission" date="2014-02" db="EMBL/GenBank/DDBJ databases">
        <title>Vibrio fortis Dalian14 Genome Sequencing.</title>
        <authorList>
            <person name="Wang Y."/>
            <person name="Song L."/>
            <person name="Liu G."/>
            <person name="Ding J."/>
        </authorList>
    </citation>
    <scope>NUCLEOTIDE SEQUENCE [LARGE SCALE GENOMIC DNA]</scope>
    <source>
        <strain evidence="9 10">Dalian14</strain>
    </source>
</reference>
<evidence type="ECO:0000256" key="1">
    <source>
        <dbReference type="ARBA" id="ARBA00010682"/>
    </source>
</evidence>
<dbReference type="FunFam" id="3.30.870.10:FF:000006">
    <property type="entry name" value="CDP-diacylglycerol--serine O-phosphatidyltransferase"/>
    <property type="match status" value="1"/>
</dbReference>
<accession>A0A066UQC9</accession>
<evidence type="ECO:0000256" key="3">
    <source>
        <dbReference type="ARBA" id="ARBA00022679"/>
    </source>
</evidence>
<sequence length="446" mass="51121">MIASRNPFIQLPTVAQNPDKFEVLLSAQEFRTRLLKEISEATQRICLVALYLEDDEAGREILTALYEAKQSNPQLDISVCVDWHRAQRGLIGAESSEGNAAMYKAFADKYEHEVPVYGIPVRGKEVFGVLHLKGFVVDDKVIYSGASLNNIYLNYHDRYRFDRYHVLNNKTLADTMFSYVQEQMVADTAVNNLADHSKPTTKQIKSAIRQFRSTLARSQYQFKSEEVSSEQVAVTPLVGIGKRRNRLNQGINQLIAQAKDEIFICTPYFNFPPSLAKEVKKALKRGVKVSIVVGDKTANDFFISPEEEFKTIGGLPYLYELNLRRFAKANEANIASRKLSIHLWKHDSNSFHLKGIWVDKRYMLLTGNNLNPRAWKLDLENGIFIQDNFNHLAEKFQAEVDNILQHTQLICTYKQLDKVDSYPTEVQKLIRKITRVKADRVLKQIL</sequence>
<dbReference type="GO" id="GO:0008444">
    <property type="term" value="F:CDP-diacylglycerol-glycerol-3-phosphate 3-phosphatidyltransferase activity"/>
    <property type="evidence" value="ECO:0007669"/>
    <property type="project" value="InterPro"/>
</dbReference>
<dbReference type="Pfam" id="PF13091">
    <property type="entry name" value="PLDc_2"/>
    <property type="match status" value="1"/>
</dbReference>
<dbReference type="PIRSF" id="PIRSF000850">
    <property type="entry name" value="Phospholipase_D_PSS"/>
    <property type="match status" value="1"/>
</dbReference>
<dbReference type="InterPro" id="IPR001736">
    <property type="entry name" value="PLipase_D/transphosphatidylase"/>
</dbReference>
<dbReference type="SUPFAM" id="SSF56024">
    <property type="entry name" value="Phospholipase D/nuclease"/>
    <property type="match status" value="2"/>
</dbReference>
<gene>
    <name evidence="9" type="primary">pssA</name>
    <name evidence="9" type="ORF">VFDL14_12410</name>
</gene>
<dbReference type="NCBIfam" id="NF006946">
    <property type="entry name" value="PRK09428.1"/>
    <property type="match status" value="1"/>
</dbReference>